<dbReference type="Gene3D" id="1.20.1280.50">
    <property type="match status" value="1"/>
</dbReference>
<evidence type="ECO:0000259" key="2">
    <source>
        <dbReference type="PROSITE" id="PS50181"/>
    </source>
</evidence>
<organism evidence="3 4">
    <name type="scientific">Orbilia brochopaga</name>
    <dbReference type="NCBI Taxonomy" id="3140254"/>
    <lineage>
        <taxon>Eukaryota</taxon>
        <taxon>Fungi</taxon>
        <taxon>Dikarya</taxon>
        <taxon>Ascomycota</taxon>
        <taxon>Pezizomycotina</taxon>
        <taxon>Orbiliomycetes</taxon>
        <taxon>Orbiliales</taxon>
        <taxon>Orbiliaceae</taxon>
        <taxon>Orbilia</taxon>
    </lineage>
</organism>
<name>A0AAV9U049_9PEZI</name>
<reference evidence="3 4" key="1">
    <citation type="submission" date="2019-10" db="EMBL/GenBank/DDBJ databases">
        <authorList>
            <person name="Palmer J.M."/>
        </authorList>
    </citation>
    <scope>NUCLEOTIDE SEQUENCE [LARGE SCALE GENOMIC DNA]</scope>
    <source>
        <strain evidence="3 4">TWF696</strain>
    </source>
</reference>
<keyword evidence="4" id="KW-1185">Reference proteome</keyword>
<accession>A0AAV9U049</accession>
<proteinExistence type="predicted"/>
<evidence type="ECO:0000313" key="4">
    <source>
        <dbReference type="Proteomes" id="UP001375240"/>
    </source>
</evidence>
<sequence length="603" mass="67168">MAKRRRLSDSGSDPATRTHAAERGERGERGNKRRFFGKSPLLDLPQELVLRILDFLPVQSLLTVSRTSRKLHTLASDPQLWKSKFRSKFVHPRLQRRARLGLPVTLGYQGIPNSISAKDWKLWLDDHVLIEEERDLVARSLAPSKQAVAASRRSRGGPPVPLKPPRLDWKGKFRLRSNWERGTARSYDLNLLALAPPSEAAWPGGRESKPQYPPILGCFYQGYFISADPQNGIRVFTCGDLAGSGCQEIARRPASLGIPTCLKAEESLSNDTSGKQLKTRGIDFVVGYHNSSFAICHFDPTSRLLSEKYIHRRFKDDERIELSAFCFPYLVTITSLNQCSIMGFHSSLVETTQGDSDSKYELPPPSQPFLPPTSVASLEVDEAWFPTCISFRRDAATGDIIASVVFSIRSIVVGASITVQEFHLAPDTPHLRKSQVASPPLHDALDQAFFGRIASIAFTTPTCVSYRYPYIMTSHADNTIVLYSLSSDAEGKLMIESGYKLWGHNASVMTVEVGLKKAVSVDRRGEVRVWDLASRNERRFGRDGSVRVIGSGDPLFLNLDGKQGVQTERCSVGFGDEGIVVMEKVKDLDTSTLDFRLVVYDFT</sequence>
<protein>
    <recommendedName>
        <fullName evidence="2">F-box domain-containing protein</fullName>
    </recommendedName>
</protein>
<dbReference type="AlphaFoldDB" id="A0AAV9U049"/>
<dbReference type="Pfam" id="PF12937">
    <property type="entry name" value="F-box-like"/>
    <property type="match status" value="1"/>
</dbReference>
<evidence type="ECO:0000256" key="1">
    <source>
        <dbReference type="SAM" id="MobiDB-lite"/>
    </source>
</evidence>
<dbReference type="Proteomes" id="UP001375240">
    <property type="component" value="Unassembled WGS sequence"/>
</dbReference>
<gene>
    <name evidence="3" type="ORF">TWF696_003418</name>
</gene>
<feature type="compositionally biased region" description="Basic and acidic residues" evidence="1">
    <location>
        <begin position="19"/>
        <end position="30"/>
    </location>
</feature>
<dbReference type="InterPro" id="IPR015943">
    <property type="entry name" value="WD40/YVTN_repeat-like_dom_sf"/>
</dbReference>
<comment type="caution">
    <text evidence="3">The sequence shown here is derived from an EMBL/GenBank/DDBJ whole genome shotgun (WGS) entry which is preliminary data.</text>
</comment>
<dbReference type="SMART" id="SM00256">
    <property type="entry name" value="FBOX"/>
    <property type="match status" value="1"/>
</dbReference>
<dbReference type="InterPro" id="IPR036047">
    <property type="entry name" value="F-box-like_dom_sf"/>
</dbReference>
<dbReference type="EMBL" id="JAVHNQ010000017">
    <property type="protein sequence ID" value="KAK6330531.1"/>
    <property type="molecule type" value="Genomic_DNA"/>
</dbReference>
<dbReference type="InterPro" id="IPR001810">
    <property type="entry name" value="F-box_dom"/>
</dbReference>
<dbReference type="SUPFAM" id="SSF50998">
    <property type="entry name" value="Quinoprotein alcohol dehydrogenase-like"/>
    <property type="match status" value="1"/>
</dbReference>
<feature type="region of interest" description="Disordered" evidence="1">
    <location>
        <begin position="1"/>
        <end position="32"/>
    </location>
</feature>
<dbReference type="SUPFAM" id="SSF81383">
    <property type="entry name" value="F-box domain"/>
    <property type="match status" value="1"/>
</dbReference>
<feature type="domain" description="F-box" evidence="2">
    <location>
        <begin position="38"/>
        <end position="84"/>
    </location>
</feature>
<dbReference type="PROSITE" id="PS50181">
    <property type="entry name" value="FBOX"/>
    <property type="match status" value="1"/>
</dbReference>
<evidence type="ECO:0000313" key="3">
    <source>
        <dbReference type="EMBL" id="KAK6330531.1"/>
    </source>
</evidence>
<dbReference type="Gene3D" id="2.130.10.10">
    <property type="entry name" value="YVTN repeat-like/Quinoprotein amine dehydrogenase"/>
    <property type="match status" value="1"/>
</dbReference>
<dbReference type="Pfam" id="PF25499">
    <property type="entry name" value="Beta-prop_pof12"/>
    <property type="match status" value="1"/>
</dbReference>
<dbReference type="InterPro" id="IPR011047">
    <property type="entry name" value="Quinoprotein_ADH-like_sf"/>
</dbReference>